<evidence type="ECO:0000313" key="2">
    <source>
        <dbReference type="EMBL" id="GJT04128.1"/>
    </source>
</evidence>
<feature type="region of interest" description="Disordered" evidence="1">
    <location>
        <begin position="216"/>
        <end position="248"/>
    </location>
</feature>
<reference evidence="2" key="2">
    <citation type="submission" date="2022-01" db="EMBL/GenBank/DDBJ databases">
        <authorList>
            <person name="Yamashiro T."/>
            <person name="Shiraishi A."/>
            <person name="Satake H."/>
            <person name="Nakayama K."/>
        </authorList>
    </citation>
    <scope>NUCLEOTIDE SEQUENCE</scope>
</reference>
<proteinExistence type="predicted"/>
<organism evidence="2 3">
    <name type="scientific">Tanacetum coccineum</name>
    <dbReference type="NCBI Taxonomy" id="301880"/>
    <lineage>
        <taxon>Eukaryota</taxon>
        <taxon>Viridiplantae</taxon>
        <taxon>Streptophyta</taxon>
        <taxon>Embryophyta</taxon>
        <taxon>Tracheophyta</taxon>
        <taxon>Spermatophyta</taxon>
        <taxon>Magnoliopsida</taxon>
        <taxon>eudicotyledons</taxon>
        <taxon>Gunneridae</taxon>
        <taxon>Pentapetalae</taxon>
        <taxon>asterids</taxon>
        <taxon>campanulids</taxon>
        <taxon>Asterales</taxon>
        <taxon>Asteraceae</taxon>
        <taxon>Asteroideae</taxon>
        <taxon>Anthemideae</taxon>
        <taxon>Anthemidinae</taxon>
        <taxon>Tanacetum</taxon>
    </lineage>
</organism>
<keyword evidence="3" id="KW-1185">Reference proteome</keyword>
<evidence type="ECO:0000256" key="1">
    <source>
        <dbReference type="SAM" id="MobiDB-lite"/>
    </source>
</evidence>
<reference evidence="2" key="1">
    <citation type="journal article" date="2022" name="Int. J. Mol. Sci.">
        <title>Draft Genome of Tanacetum Coccineum: Genomic Comparison of Closely Related Tanacetum-Family Plants.</title>
        <authorList>
            <person name="Yamashiro T."/>
            <person name="Shiraishi A."/>
            <person name="Nakayama K."/>
            <person name="Satake H."/>
        </authorList>
    </citation>
    <scope>NUCLEOTIDE SEQUENCE</scope>
</reference>
<gene>
    <name evidence="2" type="ORF">Tco_0838590</name>
</gene>
<dbReference type="EMBL" id="BQNB010012484">
    <property type="protein sequence ID" value="GJT04128.1"/>
    <property type="molecule type" value="Genomic_DNA"/>
</dbReference>
<protein>
    <recommendedName>
        <fullName evidence="4">MAK10-like protein</fullName>
    </recommendedName>
</protein>
<feature type="region of interest" description="Disordered" evidence="1">
    <location>
        <begin position="261"/>
        <end position="287"/>
    </location>
</feature>
<dbReference type="Proteomes" id="UP001151760">
    <property type="component" value="Unassembled WGS sequence"/>
</dbReference>
<evidence type="ECO:0000313" key="3">
    <source>
        <dbReference type="Proteomes" id="UP001151760"/>
    </source>
</evidence>
<comment type="caution">
    <text evidence="2">The sequence shown here is derived from an EMBL/GenBank/DDBJ whole genome shotgun (WGS) entry which is preliminary data.</text>
</comment>
<evidence type="ECO:0008006" key="4">
    <source>
        <dbReference type="Google" id="ProtNLM"/>
    </source>
</evidence>
<accession>A0ABQ5ASF9</accession>
<name>A0ABQ5ASF9_9ASTR</name>
<feature type="compositionally biased region" description="Basic and acidic residues" evidence="1">
    <location>
        <begin position="271"/>
        <end position="287"/>
    </location>
</feature>
<feature type="region of interest" description="Disordered" evidence="1">
    <location>
        <begin position="1"/>
        <end position="32"/>
    </location>
</feature>
<sequence length="287" mass="32499">MENENPPHTLGDYSRPSHEGYQNTIERSDGNNVVPLRSDTIRLVQNGCLFHGIRSEDPNQHLKDFLKIVDSLDLNNDPRDFAKLVKAISLPRDVPNVSDHHLIELENQVQRLMEAHLAHKPSVQVNKLASSCEISSGPHDTRYCMENPELGDSKPFNTLADLGIVKNIEVHIGKLKLLEYFYVIDMEKDPMTPLLAGRGFLATASDEDVPYWTTLGKRESYKPGPSTDKESKELVEKRIDSNRPPKEGDSVWHIKIKLIDPDGPTTRKLSKKENPSEIIDLDHFHDS</sequence>